<dbReference type="Proteomes" id="UP000886744">
    <property type="component" value="Unassembled WGS sequence"/>
</dbReference>
<evidence type="ECO:0000313" key="2">
    <source>
        <dbReference type="EMBL" id="HIR62581.1"/>
    </source>
</evidence>
<dbReference type="InterPro" id="IPR016181">
    <property type="entry name" value="Acyl_CoA_acyltransferase"/>
</dbReference>
<gene>
    <name evidence="2" type="ORF">IAC94_03540</name>
</gene>
<feature type="domain" description="N-acetyltransferase" evidence="1">
    <location>
        <begin position="4"/>
        <end position="159"/>
    </location>
</feature>
<name>A0A9D1E177_9BACT</name>
<reference evidence="2" key="1">
    <citation type="submission" date="2020-10" db="EMBL/GenBank/DDBJ databases">
        <authorList>
            <person name="Gilroy R."/>
        </authorList>
    </citation>
    <scope>NUCLEOTIDE SEQUENCE</scope>
    <source>
        <strain evidence="2">ChiHjej13B12-12457</strain>
    </source>
</reference>
<dbReference type="InterPro" id="IPR000182">
    <property type="entry name" value="GNAT_dom"/>
</dbReference>
<accession>A0A9D1E177</accession>
<dbReference type="PROSITE" id="PS51186">
    <property type="entry name" value="GNAT"/>
    <property type="match status" value="1"/>
</dbReference>
<proteinExistence type="predicted"/>
<dbReference type="Pfam" id="PF13508">
    <property type="entry name" value="Acetyltransf_7"/>
    <property type="match status" value="1"/>
</dbReference>
<comment type="caution">
    <text evidence="2">The sequence shown here is derived from an EMBL/GenBank/DDBJ whole genome shotgun (WGS) entry which is preliminary data.</text>
</comment>
<dbReference type="CDD" id="cd04301">
    <property type="entry name" value="NAT_SF"/>
    <property type="match status" value="1"/>
</dbReference>
<evidence type="ECO:0000313" key="3">
    <source>
        <dbReference type="Proteomes" id="UP000886744"/>
    </source>
</evidence>
<reference evidence="2" key="2">
    <citation type="journal article" date="2021" name="PeerJ">
        <title>Extensive microbial diversity within the chicken gut microbiome revealed by metagenomics and culture.</title>
        <authorList>
            <person name="Gilroy R."/>
            <person name="Ravi A."/>
            <person name="Getino M."/>
            <person name="Pursley I."/>
            <person name="Horton D.L."/>
            <person name="Alikhan N.F."/>
            <person name="Baker D."/>
            <person name="Gharbi K."/>
            <person name="Hall N."/>
            <person name="Watson M."/>
            <person name="Adriaenssens E.M."/>
            <person name="Foster-Nyarko E."/>
            <person name="Jarju S."/>
            <person name="Secka A."/>
            <person name="Antonio M."/>
            <person name="Oren A."/>
            <person name="Chaudhuri R.R."/>
            <person name="La Ragione R."/>
            <person name="Hildebrand F."/>
            <person name="Pallen M.J."/>
        </authorList>
    </citation>
    <scope>NUCLEOTIDE SEQUENCE</scope>
    <source>
        <strain evidence="2">ChiHjej13B12-12457</strain>
    </source>
</reference>
<evidence type="ECO:0000259" key="1">
    <source>
        <dbReference type="PROSITE" id="PS51186"/>
    </source>
</evidence>
<dbReference type="Gene3D" id="3.40.630.30">
    <property type="match status" value="1"/>
</dbReference>
<protein>
    <submittedName>
        <fullName evidence="2">GNAT family N-acetyltransferase</fullName>
    </submittedName>
</protein>
<dbReference type="SUPFAM" id="SSF55729">
    <property type="entry name" value="Acyl-CoA N-acyltransferases (Nat)"/>
    <property type="match status" value="1"/>
</dbReference>
<organism evidence="2 3">
    <name type="scientific">Candidatus Coprenecus avistercoris</name>
    <dbReference type="NCBI Taxonomy" id="2840730"/>
    <lineage>
        <taxon>Bacteria</taxon>
        <taxon>Pseudomonadati</taxon>
        <taxon>Bacteroidota</taxon>
        <taxon>Bacteroidia</taxon>
        <taxon>Bacteroidales</taxon>
        <taxon>Rikenellaceae</taxon>
        <taxon>Rikenellaceae incertae sedis</taxon>
        <taxon>Candidatus Coprenecus</taxon>
    </lineage>
</organism>
<dbReference type="EMBL" id="DVHI01000044">
    <property type="protein sequence ID" value="HIR62581.1"/>
    <property type="molecule type" value="Genomic_DNA"/>
</dbReference>
<dbReference type="AlphaFoldDB" id="A0A9D1E177"/>
<sequence length="182" mass="21200">MSTLNIRRITSSSDALYSGCVRIYEESFPYEERRDTAVMTGMLSDDRFHFIVFYGDREEDGPVGFFTFWDFGHGYLYGEHFAVDPSRRGGGTGTKVLDYIKSLGIPMILEIEIPSEEDEMTLRRKLFYERNGFILNPHDHIQPAYHPDSRPVPMRVMTWPYVFSPDEYGQFRTDQLGIMPEL</sequence>
<dbReference type="GO" id="GO:0016747">
    <property type="term" value="F:acyltransferase activity, transferring groups other than amino-acyl groups"/>
    <property type="evidence" value="ECO:0007669"/>
    <property type="project" value="InterPro"/>
</dbReference>